<proteinExistence type="predicted"/>
<dbReference type="AlphaFoldDB" id="A0AAU8N8T9"/>
<keyword evidence="1" id="KW-0812">Transmembrane</keyword>
<keyword evidence="1" id="KW-1133">Transmembrane helix</keyword>
<accession>A0AAU8N8T9</accession>
<evidence type="ECO:0000313" key="2">
    <source>
        <dbReference type="EMBL" id="XCP93184.1"/>
    </source>
</evidence>
<protein>
    <submittedName>
        <fullName evidence="2">Oxidoreductase</fullName>
    </submittedName>
</protein>
<dbReference type="RefSeq" id="WP_342554890.1">
    <property type="nucleotide sequence ID" value="NZ_CP159992.1"/>
</dbReference>
<gene>
    <name evidence="2" type="ORF">ABXS70_18320</name>
</gene>
<evidence type="ECO:0000256" key="1">
    <source>
        <dbReference type="SAM" id="Phobius"/>
    </source>
</evidence>
<dbReference type="EMBL" id="CP159992">
    <property type="protein sequence ID" value="XCP93184.1"/>
    <property type="molecule type" value="Genomic_DNA"/>
</dbReference>
<name>A0AAU8N8T9_9BACL</name>
<reference evidence="2" key="1">
    <citation type="submission" date="2024-05" db="EMBL/GenBank/DDBJ databases">
        <title>Draft genome assemblies of 36 bacteria isolated from hibernating arctic ground squirrels.</title>
        <authorList>
            <person name="McKee H."/>
            <person name="Mullen L."/>
            <person name="Drown D.M."/>
            <person name="Duddleston K.N."/>
        </authorList>
    </citation>
    <scope>NUCLEOTIDE SEQUENCE</scope>
    <source>
        <strain evidence="2">AN1007</strain>
    </source>
</reference>
<sequence>MRKNIAIIILMAGLIISMYFNYQFKEYKENQEVDYAVKLNHGIQIGIKLSIQNFDYVIKSLEDNSSKETVIFTLGNLTESLKVGEESFVFLDSDFREDGGSSTYLIYNVFRDIYGYIRADIKDDILTNKVSLEGESRDQLIKDIGLLKQDFEYLDSQFDEDFLKGKSPEWIENKWRELIGEIVNRNKNFKLYERIRTKHNLYES</sequence>
<keyword evidence="1" id="KW-0472">Membrane</keyword>
<feature type="transmembrane region" description="Helical" evidence="1">
    <location>
        <begin position="5"/>
        <end position="22"/>
    </location>
</feature>
<organism evidence="2">
    <name type="scientific">Paenibacillus sp. AN1007</name>
    <dbReference type="NCBI Taxonomy" id="3151385"/>
    <lineage>
        <taxon>Bacteria</taxon>
        <taxon>Bacillati</taxon>
        <taxon>Bacillota</taxon>
        <taxon>Bacilli</taxon>
        <taxon>Bacillales</taxon>
        <taxon>Paenibacillaceae</taxon>
        <taxon>Paenibacillus</taxon>
    </lineage>
</organism>